<dbReference type="AlphaFoldDB" id="A0A5A7SQM6"/>
<organism evidence="2 4">
    <name type="scientific">Cucumis melo var. makuwa</name>
    <name type="common">Oriental melon</name>
    <dbReference type="NCBI Taxonomy" id="1194695"/>
    <lineage>
        <taxon>Eukaryota</taxon>
        <taxon>Viridiplantae</taxon>
        <taxon>Streptophyta</taxon>
        <taxon>Embryophyta</taxon>
        <taxon>Tracheophyta</taxon>
        <taxon>Spermatophyta</taxon>
        <taxon>Magnoliopsida</taxon>
        <taxon>eudicotyledons</taxon>
        <taxon>Gunneridae</taxon>
        <taxon>Pentapetalae</taxon>
        <taxon>rosids</taxon>
        <taxon>fabids</taxon>
        <taxon>Cucurbitales</taxon>
        <taxon>Cucurbitaceae</taxon>
        <taxon>Benincaseae</taxon>
        <taxon>Cucumis</taxon>
    </lineage>
</organism>
<proteinExistence type="predicted"/>
<comment type="caution">
    <text evidence="2">The sequence shown here is derived from an EMBL/GenBank/DDBJ whole genome shotgun (WGS) entry which is preliminary data.</text>
</comment>
<dbReference type="OrthoDB" id="1746033at2759"/>
<dbReference type="EMBL" id="SSTE01021131">
    <property type="protein sequence ID" value="KAA0032848.1"/>
    <property type="molecule type" value="Genomic_DNA"/>
</dbReference>
<evidence type="ECO:0000313" key="3">
    <source>
        <dbReference type="EMBL" id="TYK30565.1"/>
    </source>
</evidence>
<accession>A0A5A7SQM6</accession>
<feature type="region of interest" description="Disordered" evidence="1">
    <location>
        <begin position="1"/>
        <end position="52"/>
    </location>
</feature>
<reference evidence="4 5" key="1">
    <citation type="submission" date="2019-08" db="EMBL/GenBank/DDBJ databases">
        <title>Draft genome sequences of two oriental melons (Cucumis melo L. var makuwa).</title>
        <authorList>
            <person name="Kwon S.-Y."/>
        </authorList>
    </citation>
    <scope>NUCLEOTIDE SEQUENCE [LARGE SCALE GENOMIC DNA]</scope>
    <source>
        <strain evidence="5">cv. Chang Bougi</strain>
        <strain evidence="4">cv. SW 3</strain>
        <tissue evidence="2">Leaf</tissue>
    </source>
</reference>
<feature type="region of interest" description="Disordered" evidence="1">
    <location>
        <begin position="80"/>
        <end position="110"/>
    </location>
</feature>
<name>A0A5A7SQM6_CUCMM</name>
<evidence type="ECO:0000313" key="4">
    <source>
        <dbReference type="Proteomes" id="UP000321393"/>
    </source>
</evidence>
<sequence length="236" mass="26160">MEREKERREMRSRGESERPKTPHAPPPELHALVLPPHSRAYTRPETDSPLMEDCSKIRLEEDLTSAMNISATPIIDSATFSARPSTSSNDKHNGKPIPVRGKKHPLDDKQNTGRAYVSEFAEPSQPPNSHGNQIDPNLATLGVVVQSSLPQSFGLINVDGKNFWILDSSATDYLTGSSEHFVSYIPCAMCHNRNFSTRLCGTCLAQSASQPFENRNPRSNSRYDVASLPVLGKMFL</sequence>
<evidence type="ECO:0000313" key="5">
    <source>
        <dbReference type="Proteomes" id="UP000321947"/>
    </source>
</evidence>
<protein>
    <submittedName>
        <fullName evidence="2">Uncharacterized protein</fullName>
    </submittedName>
</protein>
<dbReference type="EMBL" id="SSTD01000484">
    <property type="protein sequence ID" value="TYK30565.1"/>
    <property type="molecule type" value="Genomic_DNA"/>
</dbReference>
<dbReference type="Proteomes" id="UP000321947">
    <property type="component" value="Unassembled WGS sequence"/>
</dbReference>
<feature type="compositionally biased region" description="Basic and acidic residues" evidence="1">
    <location>
        <begin position="1"/>
        <end position="20"/>
    </location>
</feature>
<evidence type="ECO:0000313" key="2">
    <source>
        <dbReference type="EMBL" id="KAA0032848.1"/>
    </source>
</evidence>
<gene>
    <name evidence="3" type="ORF">E5676_scaffold799G00090</name>
    <name evidence="2" type="ORF">E6C27_scaffold81G00090</name>
</gene>
<dbReference type="Proteomes" id="UP000321393">
    <property type="component" value="Unassembled WGS sequence"/>
</dbReference>
<evidence type="ECO:0000256" key="1">
    <source>
        <dbReference type="SAM" id="MobiDB-lite"/>
    </source>
</evidence>